<dbReference type="FunFam" id="1.20.120.1770:FF:000001">
    <property type="entry name" value="Cytochrome b reductase 1"/>
    <property type="match status" value="1"/>
</dbReference>
<dbReference type="Gene3D" id="1.20.120.1770">
    <property type="match status" value="1"/>
</dbReference>
<evidence type="ECO:0000256" key="1">
    <source>
        <dbReference type="ARBA" id="ARBA00001970"/>
    </source>
</evidence>
<evidence type="ECO:0000313" key="13">
    <source>
        <dbReference type="EMBL" id="KAK2720910.1"/>
    </source>
</evidence>
<feature type="transmembrane region" description="Helical" evidence="11">
    <location>
        <begin position="173"/>
        <end position="197"/>
    </location>
</feature>
<feature type="domain" description="Cytochrome b561" evidence="12">
    <location>
        <begin position="28"/>
        <end position="246"/>
    </location>
</feature>
<dbReference type="GO" id="GO:0046872">
    <property type="term" value="F:metal ion binding"/>
    <property type="evidence" value="ECO:0007669"/>
    <property type="project" value="UniProtKB-KW"/>
</dbReference>
<dbReference type="InterPro" id="IPR043205">
    <property type="entry name" value="CYB561/CYBRD1-like"/>
</dbReference>
<dbReference type="GO" id="GO:0016491">
    <property type="term" value="F:oxidoreductase activity"/>
    <property type="evidence" value="ECO:0007669"/>
    <property type="project" value="InterPro"/>
</dbReference>
<evidence type="ECO:0000256" key="4">
    <source>
        <dbReference type="ARBA" id="ARBA00022617"/>
    </source>
</evidence>
<keyword evidence="7" id="KW-0249">Electron transport</keyword>
<dbReference type="GO" id="GO:0016020">
    <property type="term" value="C:membrane"/>
    <property type="evidence" value="ECO:0007669"/>
    <property type="project" value="UniProtKB-SubCell"/>
</dbReference>
<evidence type="ECO:0000256" key="11">
    <source>
        <dbReference type="SAM" id="Phobius"/>
    </source>
</evidence>
<dbReference type="EMBL" id="JAVRJZ010000007">
    <property type="protein sequence ID" value="KAK2720910.1"/>
    <property type="molecule type" value="Genomic_DNA"/>
</dbReference>
<keyword evidence="9" id="KW-0408">Iron</keyword>
<organism evidence="13 14">
    <name type="scientific">Artemia franciscana</name>
    <name type="common">Brine shrimp</name>
    <name type="synonym">Artemia sanfranciscana</name>
    <dbReference type="NCBI Taxonomy" id="6661"/>
    <lineage>
        <taxon>Eukaryota</taxon>
        <taxon>Metazoa</taxon>
        <taxon>Ecdysozoa</taxon>
        <taxon>Arthropoda</taxon>
        <taxon>Crustacea</taxon>
        <taxon>Branchiopoda</taxon>
        <taxon>Anostraca</taxon>
        <taxon>Artemiidae</taxon>
        <taxon>Artemia</taxon>
    </lineage>
</organism>
<dbReference type="InterPro" id="IPR006593">
    <property type="entry name" value="Cyt_b561/ferric_Rdtase_TM"/>
</dbReference>
<dbReference type="PANTHER" id="PTHR10106">
    <property type="entry name" value="CYTOCHROME B561-RELATED"/>
    <property type="match status" value="1"/>
</dbReference>
<dbReference type="Pfam" id="PF03188">
    <property type="entry name" value="Cytochrom_B561"/>
    <property type="match status" value="1"/>
</dbReference>
<dbReference type="PANTHER" id="PTHR10106:SF24">
    <property type="entry name" value="NO EXTENDED MEMORY, ISOFORM A"/>
    <property type="match status" value="1"/>
</dbReference>
<evidence type="ECO:0000256" key="2">
    <source>
        <dbReference type="ARBA" id="ARBA00004141"/>
    </source>
</evidence>
<keyword evidence="6" id="KW-0479">Metal-binding</keyword>
<feature type="transmembrane region" description="Helical" evidence="11">
    <location>
        <begin position="137"/>
        <end position="161"/>
    </location>
</feature>
<keyword evidence="14" id="KW-1185">Reference proteome</keyword>
<feature type="transmembrane region" description="Helical" evidence="11">
    <location>
        <begin position="225"/>
        <end position="245"/>
    </location>
</feature>
<evidence type="ECO:0000256" key="5">
    <source>
        <dbReference type="ARBA" id="ARBA00022692"/>
    </source>
</evidence>
<keyword evidence="10 11" id="KW-0472">Membrane</keyword>
<comment type="cofactor">
    <cofactor evidence="1">
        <name>heme b</name>
        <dbReference type="ChEBI" id="CHEBI:60344"/>
    </cofactor>
</comment>
<keyword evidence="5 11" id="KW-0812">Transmembrane</keyword>
<proteinExistence type="predicted"/>
<dbReference type="AlphaFoldDB" id="A0AA88HZA8"/>
<evidence type="ECO:0000256" key="7">
    <source>
        <dbReference type="ARBA" id="ARBA00022982"/>
    </source>
</evidence>
<dbReference type="Proteomes" id="UP001187531">
    <property type="component" value="Unassembled WGS sequence"/>
</dbReference>
<evidence type="ECO:0000259" key="12">
    <source>
        <dbReference type="PROSITE" id="PS50939"/>
    </source>
</evidence>
<comment type="subcellular location">
    <subcellularLocation>
        <location evidence="2">Membrane</location>
        <topology evidence="2">Multi-pass membrane protein</topology>
    </subcellularLocation>
</comment>
<evidence type="ECO:0000256" key="10">
    <source>
        <dbReference type="ARBA" id="ARBA00023136"/>
    </source>
</evidence>
<feature type="transmembrane region" description="Helical" evidence="11">
    <location>
        <begin position="97"/>
        <end position="117"/>
    </location>
</feature>
<evidence type="ECO:0000256" key="8">
    <source>
        <dbReference type="ARBA" id="ARBA00022989"/>
    </source>
</evidence>
<reference evidence="13" key="1">
    <citation type="submission" date="2023-07" db="EMBL/GenBank/DDBJ databases">
        <title>Chromosome-level genome assembly of Artemia franciscana.</title>
        <authorList>
            <person name="Jo E."/>
        </authorList>
    </citation>
    <scope>NUCLEOTIDE SEQUENCE</scope>
    <source>
        <tissue evidence="13">Whole body</tissue>
    </source>
</reference>
<keyword evidence="4" id="KW-0349">Heme</keyword>
<feature type="transmembrane region" description="Helical" evidence="11">
    <location>
        <begin position="65"/>
        <end position="85"/>
    </location>
</feature>
<evidence type="ECO:0000256" key="9">
    <source>
        <dbReference type="ARBA" id="ARBA00023004"/>
    </source>
</evidence>
<sequence>MGSQVKDRTPEAWKAPEPRTSFWLLFTAAQILLLAAVTLVLFWVLKFHKFAWREDPANEFYAHPVLMIVGLIFFAGEGMLMYRSLEICVKHRFYIKLAHTICHFLAIPAIVMGLITVLDSHQLRFPPIPDFYSLHSWVGLVTISLFALQFAVGFTSFIVFLCCDTNTAAFRAALVPIHGTMGLVTFLLSIVAAISGLTEKAIFSLGKDYSTILLRPESRAGIEGLVMNSLGAVLIALAIVMPFVLRQRRPQYQLVQVVENQN</sequence>
<feature type="transmembrane region" description="Helical" evidence="11">
    <location>
        <begin position="21"/>
        <end position="45"/>
    </location>
</feature>
<gene>
    <name evidence="13" type="ORF">QYM36_004704</name>
</gene>
<protein>
    <recommendedName>
        <fullName evidence="12">Cytochrome b561 domain-containing protein</fullName>
    </recommendedName>
</protein>
<dbReference type="PROSITE" id="PS50939">
    <property type="entry name" value="CYTOCHROME_B561"/>
    <property type="match status" value="1"/>
</dbReference>
<name>A0AA88HZA8_ARTSF</name>
<evidence type="ECO:0000313" key="14">
    <source>
        <dbReference type="Proteomes" id="UP001187531"/>
    </source>
</evidence>
<keyword evidence="8 11" id="KW-1133">Transmembrane helix</keyword>
<evidence type="ECO:0000256" key="3">
    <source>
        <dbReference type="ARBA" id="ARBA00022448"/>
    </source>
</evidence>
<keyword evidence="3" id="KW-0813">Transport</keyword>
<evidence type="ECO:0000256" key="6">
    <source>
        <dbReference type="ARBA" id="ARBA00022723"/>
    </source>
</evidence>
<comment type="caution">
    <text evidence="13">The sequence shown here is derived from an EMBL/GenBank/DDBJ whole genome shotgun (WGS) entry which is preliminary data.</text>
</comment>
<dbReference type="SMART" id="SM00665">
    <property type="entry name" value="B561"/>
    <property type="match status" value="1"/>
</dbReference>
<accession>A0AA88HZA8</accession>